<dbReference type="PROSITE" id="PS01047">
    <property type="entry name" value="HMA_1"/>
    <property type="match status" value="1"/>
</dbReference>
<keyword evidence="2 6" id="KW-0812">Transmembrane</keyword>
<dbReference type="Gene3D" id="3.30.70.100">
    <property type="match status" value="1"/>
</dbReference>
<comment type="subcellular location">
    <subcellularLocation>
        <location evidence="1">Membrane</location>
        <topology evidence="1">Multi-pass membrane protein</topology>
    </subcellularLocation>
</comment>
<keyword evidence="3" id="KW-0479">Metal-binding</keyword>
<dbReference type="Pfam" id="PF07291">
    <property type="entry name" value="MauE"/>
    <property type="match status" value="1"/>
</dbReference>
<evidence type="ECO:0000313" key="8">
    <source>
        <dbReference type="EMBL" id="MFD0794132.1"/>
    </source>
</evidence>
<evidence type="ECO:0000256" key="6">
    <source>
        <dbReference type="SAM" id="Phobius"/>
    </source>
</evidence>
<dbReference type="EMBL" id="JBHTHZ010000005">
    <property type="protein sequence ID" value="MFD0794132.1"/>
    <property type="molecule type" value="Genomic_DNA"/>
</dbReference>
<proteinExistence type="predicted"/>
<dbReference type="InterPro" id="IPR036163">
    <property type="entry name" value="HMA_dom_sf"/>
</dbReference>
<dbReference type="SUPFAM" id="SSF55008">
    <property type="entry name" value="HMA, heavy metal-associated domain"/>
    <property type="match status" value="1"/>
</dbReference>
<feature type="transmembrane region" description="Helical" evidence="6">
    <location>
        <begin position="125"/>
        <end position="149"/>
    </location>
</feature>
<protein>
    <submittedName>
        <fullName evidence="8">Heavy-metal-associated domain-containing protein</fullName>
    </submittedName>
</protein>
<dbReference type="PROSITE" id="PS50846">
    <property type="entry name" value="HMA_2"/>
    <property type="match status" value="1"/>
</dbReference>
<dbReference type="InterPro" id="IPR006121">
    <property type="entry name" value="HMA_dom"/>
</dbReference>
<keyword evidence="5 6" id="KW-0472">Membrane</keyword>
<evidence type="ECO:0000256" key="3">
    <source>
        <dbReference type="ARBA" id="ARBA00022723"/>
    </source>
</evidence>
<dbReference type="InterPro" id="IPR009908">
    <property type="entry name" value="Methylamine_util_MauE"/>
</dbReference>
<dbReference type="CDD" id="cd00371">
    <property type="entry name" value="HMA"/>
    <property type="match status" value="1"/>
</dbReference>
<feature type="transmembrane region" description="Helical" evidence="6">
    <location>
        <begin position="161"/>
        <end position="179"/>
    </location>
</feature>
<evidence type="ECO:0000256" key="1">
    <source>
        <dbReference type="ARBA" id="ARBA00004141"/>
    </source>
</evidence>
<reference evidence="9" key="1">
    <citation type="journal article" date="2019" name="Int. J. Syst. Evol. Microbiol.">
        <title>The Global Catalogue of Microorganisms (GCM) 10K type strain sequencing project: providing services to taxonomists for standard genome sequencing and annotation.</title>
        <authorList>
            <consortium name="The Broad Institute Genomics Platform"/>
            <consortium name="The Broad Institute Genome Sequencing Center for Infectious Disease"/>
            <person name="Wu L."/>
            <person name="Ma J."/>
        </authorList>
    </citation>
    <scope>NUCLEOTIDE SEQUENCE [LARGE SCALE GENOMIC DNA]</scope>
    <source>
        <strain evidence="9">CCUG 61484</strain>
    </source>
</reference>
<feature type="transmembrane region" description="Helical" evidence="6">
    <location>
        <begin position="97"/>
        <end position="119"/>
    </location>
</feature>
<name>A0ABW3AST6_9SPHI</name>
<dbReference type="Proteomes" id="UP001597010">
    <property type="component" value="Unassembled WGS sequence"/>
</dbReference>
<evidence type="ECO:0000256" key="2">
    <source>
        <dbReference type="ARBA" id="ARBA00022692"/>
    </source>
</evidence>
<feature type="domain" description="HMA" evidence="7">
    <location>
        <begin position="1"/>
        <end position="66"/>
    </location>
</feature>
<keyword evidence="4 6" id="KW-1133">Transmembrane helix</keyword>
<evidence type="ECO:0000313" key="9">
    <source>
        <dbReference type="Proteomes" id="UP001597010"/>
    </source>
</evidence>
<feature type="transmembrane region" description="Helical" evidence="6">
    <location>
        <begin position="185"/>
        <end position="206"/>
    </location>
</feature>
<keyword evidence="9" id="KW-1185">Reference proteome</keyword>
<dbReference type="InterPro" id="IPR017969">
    <property type="entry name" value="Heavy-metal-associated_CS"/>
</dbReference>
<sequence length="247" mass="26706">MTHTYHITGMTCTGCQAKVQGLLSKVPGVTNVDINLENGTGEISMSKHIDTSALKAALADYPKYTINEAHHAAMAVSASGSVTDESKRSFVETYKPVLLIFAYVTLISVLVTVTAGLSWMTGMRIFMSGFFLIFSFFKMLDVAGFASSYAMYDIVAKKIPAWGYIYVFLELGLGIAYAINFAPVLTNAVTLIVMAVSIIGVLQSVFNKRQIKCACLGAVFNLPMSTITIIEDGLMIAMSAIMLTLMV</sequence>
<dbReference type="RefSeq" id="WP_377114980.1">
    <property type="nucleotide sequence ID" value="NZ_JBHTHZ010000005.1"/>
</dbReference>
<evidence type="ECO:0000256" key="4">
    <source>
        <dbReference type="ARBA" id="ARBA00022989"/>
    </source>
</evidence>
<comment type="caution">
    <text evidence="8">The sequence shown here is derived from an EMBL/GenBank/DDBJ whole genome shotgun (WGS) entry which is preliminary data.</text>
</comment>
<gene>
    <name evidence="8" type="ORF">ACFQZX_10925</name>
</gene>
<dbReference type="Pfam" id="PF00403">
    <property type="entry name" value="HMA"/>
    <property type="match status" value="1"/>
</dbReference>
<organism evidence="8 9">
    <name type="scientific">Mucilaginibacter litoreus</name>
    <dbReference type="NCBI Taxonomy" id="1048221"/>
    <lineage>
        <taxon>Bacteria</taxon>
        <taxon>Pseudomonadati</taxon>
        <taxon>Bacteroidota</taxon>
        <taxon>Sphingobacteriia</taxon>
        <taxon>Sphingobacteriales</taxon>
        <taxon>Sphingobacteriaceae</taxon>
        <taxon>Mucilaginibacter</taxon>
    </lineage>
</organism>
<feature type="transmembrane region" description="Helical" evidence="6">
    <location>
        <begin position="218"/>
        <end position="245"/>
    </location>
</feature>
<evidence type="ECO:0000256" key="5">
    <source>
        <dbReference type="ARBA" id="ARBA00023136"/>
    </source>
</evidence>
<accession>A0ABW3AST6</accession>
<evidence type="ECO:0000259" key="7">
    <source>
        <dbReference type="PROSITE" id="PS50846"/>
    </source>
</evidence>